<feature type="domain" description="LysM" evidence="5">
    <location>
        <begin position="303"/>
        <end position="347"/>
    </location>
</feature>
<dbReference type="Gene3D" id="3.20.20.80">
    <property type="entry name" value="Glycosidases"/>
    <property type="match status" value="1"/>
</dbReference>
<gene>
    <name evidence="6" type="ORF">SAMN02745158_00112</name>
</gene>
<dbReference type="SUPFAM" id="SSF54106">
    <property type="entry name" value="LysM domain"/>
    <property type="match status" value="3"/>
</dbReference>
<keyword evidence="7" id="KW-1185">Reference proteome</keyword>
<accession>A0A1M4SI91</accession>
<keyword evidence="3" id="KW-0326">Glycosidase</keyword>
<proteinExistence type="inferred from homology"/>
<dbReference type="Pfam" id="PF01183">
    <property type="entry name" value="Glyco_hydro_25"/>
    <property type="match status" value="1"/>
</dbReference>
<evidence type="ECO:0000313" key="6">
    <source>
        <dbReference type="EMBL" id="SHE31872.1"/>
    </source>
</evidence>
<dbReference type="SUPFAM" id="SSF51445">
    <property type="entry name" value="(Trans)glycosidases"/>
    <property type="match status" value="1"/>
</dbReference>
<dbReference type="InterPro" id="IPR036779">
    <property type="entry name" value="LysM_dom_sf"/>
</dbReference>
<dbReference type="Gene3D" id="3.10.350.10">
    <property type="entry name" value="LysM domain"/>
    <property type="match status" value="3"/>
</dbReference>
<sequence>MLKKFITVFFCFLLLLPCCSLVSVAALPPSSDTHEGIDVSMYQGDIDFEQVADSGIEGVYIRSSLGSSYIDPYFEQNYSNAKAAGLSVGFYHYVTARTVSQAAYQAHFFVNTIQGKDFDYRLAMDFEDLQGLSVSEINDIALTFIQTLEEIGGREAVVYSNAYDATDIFQGEITSYPLWVAEYGVSTPRDSVNWDSWAGWQYTSRGQISGIQGYVDRDLYTEEMYLSSSGQVTPHPAMPPSRTTNAIYTVKPGNTLWGIARLYHTTISSIVEENQISNPNLIFPGEVLRIPVEDRSSTESASIRYTVRRGDTLWGIAQRYRTTVAQIAALNHIANPNLIYPGQQLEIPERNYSAAVYTVQRGDTLWGIAQRYGTTVSYLADLNGISNPNLIYPGQVLRVP</sequence>
<evidence type="ECO:0000256" key="2">
    <source>
        <dbReference type="ARBA" id="ARBA00022801"/>
    </source>
</evidence>
<evidence type="ECO:0000256" key="4">
    <source>
        <dbReference type="SAM" id="SignalP"/>
    </source>
</evidence>
<evidence type="ECO:0000256" key="3">
    <source>
        <dbReference type="ARBA" id="ARBA00023295"/>
    </source>
</evidence>
<dbReference type="OrthoDB" id="9800780at2"/>
<dbReference type="GO" id="GO:0003796">
    <property type="term" value="F:lysozyme activity"/>
    <property type="evidence" value="ECO:0007669"/>
    <property type="project" value="InterPro"/>
</dbReference>
<dbReference type="PROSITE" id="PS51904">
    <property type="entry name" value="GLYCOSYL_HYDROL_F25_2"/>
    <property type="match status" value="1"/>
</dbReference>
<dbReference type="GO" id="GO:0008932">
    <property type="term" value="F:lytic endotransglycosylase activity"/>
    <property type="evidence" value="ECO:0007669"/>
    <property type="project" value="TreeGrafter"/>
</dbReference>
<dbReference type="GO" id="GO:0009253">
    <property type="term" value="P:peptidoglycan catabolic process"/>
    <property type="evidence" value="ECO:0007669"/>
    <property type="project" value="InterPro"/>
</dbReference>
<keyword evidence="4" id="KW-0732">Signal</keyword>
<name>A0A1M4SI91_9CLOT</name>
<dbReference type="EMBL" id="FQVI01000001">
    <property type="protein sequence ID" value="SHE31872.1"/>
    <property type="molecule type" value="Genomic_DNA"/>
</dbReference>
<dbReference type="Proteomes" id="UP000184245">
    <property type="component" value="Unassembled WGS sequence"/>
</dbReference>
<evidence type="ECO:0000256" key="1">
    <source>
        <dbReference type="ARBA" id="ARBA00010646"/>
    </source>
</evidence>
<dbReference type="PANTHER" id="PTHR33734">
    <property type="entry name" value="LYSM DOMAIN-CONTAINING GPI-ANCHORED PROTEIN 2"/>
    <property type="match status" value="1"/>
</dbReference>
<dbReference type="Pfam" id="PF01476">
    <property type="entry name" value="LysM"/>
    <property type="match status" value="3"/>
</dbReference>
<dbReference type="AlphaFoldDB" id="A0A1M4SI91"/>
<dbReference type="PROSITE" id="PS51782">
    <property type="entry name" value="LYSM"/>
    <property type="match status" value="3"/>
</dbReference>
<dbReference type="InterPro" id="IPR002053">
    <property type="entry name" value="Glyco_hydro_25"/>
</dbReference>
<comment type="similarity">
    <text evidence="1">Belongs to the glycosyl hydrolase 25 family.</text>
</comment>
<dbReference type="GO" id="GO:0016998">
    <property type="term" value="P:cell wall macromolecule catabolic process"/>
    <property type="evidence" value="ECO:0007669"/>
    <property type="project" value="InterPro"/>
</dbReference>
<evidence type="ECO:0000313" key="7">
    <source>
        <dbReference type="Proteomes" id="UP000184245"/>
    </source>
</evidence>
<feature type="domain" description="LysM" evidence="5">
    <location>
        <begin position="246"/>
        <end position="290"/>
    </location>
</feature>
<dbReference type="PANTHER" id="PTHR33734:SF22">
    <property type="entry name" value="MEMBRANE-BOUND LYTIC MUREIN TRANSGLYCOSYLASE D"/>
    <property type="match status" value="1"/>
</dbReference>
<evidence type="ECO:0000259" key="5">
    <source>
        <dbReference type="PROSITE" id="PS51782"/>
    </source>
</evidence>
<dbReference type="InterPro" id="IPR018077">
    <property type="entry name" value="Glyco_hydro_fam25_subgr"/>
</dbReference>
<keyword evidence="2" id="KW-0378">Hydrolase</keyword>
<dbReference type="InterPro" id="IPR017853">
    <property type="entry name" value="GH"/>
</dbReference>
<dbReference type="CDD" id="cd06525">
    <property type="entry name" value="GH25_Lyc-like"/>
    <property type="match status" value="1"/>
</dbReference>
<dbReference type="InterPro" id="IPR018392">
    <property type="entry name" value="LysM"/>
</dbReference>
<reference evidence="6 7" key="1">
    <citation type="submission" date="2016-11" db="EMBL/GenBank/DDBJ databases">
        <authorList>
            <person name="Jaros S."/>
            <person name="Januszkiewicz K."/>
            <person name="Wedrychowicz H."/>
        </authorList>
    </citation>
    <scope>NUCLEOTIDE SEQUENCE [LARGE SCALE GENOMIC DNA]</scope>
    <source>
        <strain evidence="6 7">DSM 17459</strain>
    </source>
</reference>
<feature type="signal peptide" evidence="4">
    <location>
        <begin position="1"/>
        <end position="25"/>
    </location>
</feature>
<dbReference type="RefSeq" id="WP_072848217.1">
    <property type="nucleotide sequence ID" value="NZ_FQVI01000001.1"/>
</dbReference>
<organism evidence="6 7">
    <name type="scientific">Lactonifactor longoviformis DSM 17459</name>
    <dbReference type="NCBI Taxonomy" id="1122155"/>
    <lineage>
        <taxon>Bacteria</taxon>
        <taxon>Bacillati</taxon>
        <taxon>Bacillota</taxon>
        <taxon>Clostridia</taxon>
        <taxon>Eubacteriales</taxon>
        <taxon>Clostridiaceae</taxon>
        <taxon>Lactonifactor</taxon>
    </lineage>
</organism>
<dbReference type="CDD" id="cd00118">
    <property type="entry name" value="LysM"/>
    <property type="match status" value="3"/>
</dbReference>
<feature type="chain" id="PRO_5012386468" evidence="4">
    <location>
        <begin position="26"/>
        <end position="400"/>
    </location>
</feature>
<dbReference type="SMART" id="SM00641">
    <property type="entry name" value="Glyco_25"/>
    <property type="match status" value="1"/>
</dbReference>
<dbReference type="STRING" id="1122155.SAMN02745158_00112"/>
<protein>
    <submittedName>
        <fullName evidence="6">Lyzozyme M1 (1,4-beta-N-acetylmuramidase), GH25 family</fullName>
    </submittedName>
</protein>
<dbReference type="SMART" id="SM00257">
    <property type="entry name" value="LysM"/>
    <property type="match status" value="3"/>
</dbReference>
<feature type="domain" description="LysM" evidence="5">
    <location>
        <begin position="355"/>
        <end position="399"/>
    </location>
</feature>